<evidence type="ECO:0000313" key="1">
    <source>
        <dbReference type="EMBL" id="OHV16380.1"/>
    </source>
</evidence>
<accession>A0A1S1P401</accession>
<name>A0A1S1P401_METEX</name>
<proteinExistence type="predicted"/>
<dbReference type="EMBL" id="MNAO01000134">
    <property type="protein sequence ID" value="OHV16380.1"/>
    <property type="molecule type" value="Genomic_DNA"/>
</dbReference>
<evidence type="ECO:0000313" key="2">
    <source>
        <dbReference type="Proteomes" id="UP000180215"/>
    </source>
</evidence>
<dbReference type="Proteomes" id="UP000180215">
    <property type="component" value="Unassembled WGS sequence"/>
</dbReference>
<reference evidence="1 2" key="1">
    <citation type="submission" date="2016-10" db="EMBL/GenBank/DDBJ databases">
        <title>Draft genome sequence of Methylobacterium extorquens CP3, a seed endophyte of Crotalaria pumila with plant growth-promoting and metal tolerance properties.</title>
        <authorList>
            <person name="Sanchez-Lopez A.S."/>
            <person name="Van Hamme J.D."/>
            <person name="Thijs S."/>
            <person name="Mcammond B.M."/>
            <person name="Stevens V."/>
            <person name="Gonzalez-Chavez M.D.C."/>
            <person name="Vangronsveld J."/>
        </authorList>
    </citation>
    <scope>NUCLEOTIDE SEQUENCE [LARGE SCALE GENOMIC DNA]</scope>
    <source>
        <strain evidence="1 2">CP3</strain>
    </source>
</reference>
<protein>
    <submittedName>
        <fullName evidence="1">Uncharacterized protein</fullName>
    </submittedName>
</protein>
<sequence length="170" mass="18602">MVTGNRVVPCPYNANERIAVTVNRHVDVLARERSAGRLTEAEFLVGRLCQEAWEKQAGARMGRRGFDPSGSRDQTVAHELSIIYALDDAAKVAAFNDRAATAIGWTGVAVLKRFLVEGHTFSTYAGLGATEAQINKVGDRFRDRLKDLTEALHTATGAVGQHIRATREPR</sequence>
<organism evidence="1 2">
    <name type="scientific">Methylorubrum extorquens</name>
    <name type="common">Methylobacterium dichloromethanicum</name>
    <name type="synonym">Methylobacterium extorquens</name>
    <dbReference type="NCBI Taxonomy" id="408"/>
    <lineage>
        <taxon>Bacteria</taxon>
        <taxon>Pseudomonadati</taxon>
        <taxon>Pseudomonadota</taxon>
        <taxon>Alphaproteobacteria</taxon>
        <taxon>Hyphomicrobiales</taxon>
        <taxon>Methylobacteriaceae</taxon>
        <taxon>Methylorubrum</taxon>
    </lineage>
</organism>
<comment type="caution">
    <text evidence="1">The sequence shown here is derived from an EMBL/GenBank/DDBJ whole genome shotgun (WGS) entry which is preliminary data.</text>
</comment>
<dbReference type="AlphaFoldDB" id="A0A1S1P401"/>
<gene>
    <name evidence="1" type="ORF">BK022_12620</name>
</gene>